<evidence type="ECO:0000313" key="2">
    <source>
        <dbReference type="EMBL" id="ODQ87577.1"/>
    </source>
</evidence>
<name>A0A1E3RDR7_MYCFV</name>
<dbReference type="EMBL" id="MIHA01000021">
    <property type="protein sequence ID" value="ODQ87577.1"/>
    <property type="molecule type" value="Genomic_DNA"/>
</dbReference>
<accession>A0A1E3RDR7</accession>
<evidence type="ECO:0008006" key="4">
    <source>
        <dbReference type="Google" id="ProtNLM"/>
    </source>
</evidence>
<sequence length="356" mass="37119">MPAEVPKTMADLFSRASADKPGTKRTDPNATTLGATDVRRGAVGDIAVTTTGRILTTHPGDDSVAVLNARTLAVESIMAVHGEPFAVAVHDDRAYVSTSSWTHKDEVTIIDTTSKAVLASYPLTENVTALAVSPDGKRVYAGRTGDGHIDVAVIDVTAERVGTIDVATGAGIGIDALAVDPAGTRLYIATTDARGSAVVIVDVETARVEHAVRIGAPIRDIAISGDTGYVLSSDRARGGVLHVVELATGRITGIVDLGGAPTQLAVGADKSRAYVVDYDRVVVVCTLTLQVIDALTVGARPSCVTVDSHSGPLYVADYDGHVTAFAVEMTMPLLYSEFMATDPIVADHRELEPVHA</sequence>
<dbReference type="InterPro" id="IPR011048">
    <property type="entry name" value="Haem_d1_sf"/>
</dbReference>
<feature type="region of interest" description="Disordered" evidence="1">
    <location>
        <begin position="13"/>
        <end position="32"/>
    </location>
</feature>
<dbReference type="PANTHER" id="PTHR47197:SF3">
    <property type="entry name" value="DIHYDRO-HEME D1 DEHYDROGENASE"/>
    <property type="match status" value="1"/>
</dbReference>
<keyword evidence="3" id="KW-1185">Reference proteome</keyword>
<evidence type="ECO:0000256" key="1">
    <source>
        <dbReference type="SAM" id="MobiDB-lite"/>
    </source>
</evidence>
<feature type="compositionally biased region" description="Basic and acidic residues" evidence="1">
    <location>
        <begin position="17"/>
        <end position="27"/>
    </location>
</feature>
<comment type="caution">
    <text evidence="2">The sequence shown here is derived from an EMBL/GenBank/DDBJ whole genome shotgun (WGS) entry which is preliminary data.</text>
</comment>
<dbReference type="AlphaFoldDB" id="A0A1E3RDR7"/>
<dbReference type="Gene3D" id="2.130.10.10">
    <property type="entry name" value="YVTN repeat-like/Quinoprotein amine dehydrogenase"/>
    <property type="match status" value="2"/>
</dbReference>
<dbReference type="Proteomes" id="UP000094053">
    <property type="component" value="Unassembled WGS sequence"/>
</dbReference>
<reference evidence="3" key="1">
    <citation type="submission" date="2016-09" db="EMBL/GenBank/DDBJ databases">
        <authorList>
            <person name="Greninger A.L."/>
            <person name="Jerome K.R."/>
            <person name="Mcnair B."/>
            <person name="Wallis C."/>
            <person name="Fang F."/>
        </authorList>
    </citation>
    <scope>NUCLEOTIDE SEQUENCE [LARGE SCALE GENOMIC DNA]</scope>
    <source>
        <strain evidence="3">M6</strain>
    </source>
</reference>
<dbReference type="STRING" id="1776.BHQ18_23320"/>
<evidence type="ECO:0000313" key="3">
    <source>
        <dbReference type="Proteomes" id="UP000094053"/>
    </source>
</evidence>
<dbReference type="InterPro" id="IPR015943">
    <property type="entry name" value="WD40/YVTN_repeat-like_dom_sf"/>
</dbReference>
<gene>
    <name evidence="2" type="ORF">BHQ18_23320</name>
</gene>
<proteinExistence type="predicted"/>
<organism evidence="2 3">
    <name type="scientific">Mycolicibacterium flavescens</name>
    <name type="common">Mycobacterium flavescens</name>
    <dbReference type="NCBI Taxonomy" id="1776"/>
    <lineage>
        <taxon>Bacteria</taxon>
        <taxon>Bacillati</taxon>
        <taxon>Actinomycetota</taxon>
        <taxon>Actinomycetes</taxon>
        <taxon>Mycobacteriales</taxon>
        <taxon>Mycobacteriaceae</taxon>
        <taxon>Mycolicibacterium</taxon>
    </lineage>
</organism>
<protein>
    <recommendedName>
        <fullName evidence="4">YVTN family beta-propeller repeat protein</fullName>
    </recommendedName>
</protein>
<dbReference type="InterPro" id="IPR051200">
    <property type="entry name" value="Host-pathogen_enzymatic-act"/>
</dbReference>
<dbReference type="PANTHER" id="PTHR47197">
    <property type="entry name" value="PROTEIN NIRF"/>
    <property type="match status" value="1"/>
</dbReference>
<dbReference type="SUPFAM" id="SSF51004">
    <property type="entry name" value="C-terminal (heme d1) domain of cytochrome cd1-nitrite reductase"/>
    <property type="match status" value="1"/>
</dbReference>